<dbReference type="InterPro" id="IPR007560">
    <property type="entry name" value="Restrct_endonuc_IV_Mrr"/>
</dbReference>
<evidence type="ECO:0000313" key="3">
    <source>
        <dbReference type="Proteomes" id="UP000199220"/>
    </source>
</evidence>
<dbReference type="InterPro" id="IPR011335">
    <property type="entry name" value="Restrct_endonuc-II-like"/>
</dbReference>
<evidence type="ECO:0000259" key="1">
    <source>
        <dbReference type="Pfam" id="PF04471"/>
    </source>
</evidence>
<organism evidence="2 3">
    <name type="scientific">Ruania alba</name>
    <dbReference type="NCBI Taxonomy" id="648782"/>
    <lineage>
        <taxon>Bacteria</taxon>
        <taxon>Bacillati</taxon>
        <taxon>Actinomycetota</taxon>
        <taxon>Actinomycetes</taxon>
        <taxon>Micrococcales</taxon>
        <taxon>Ruaniaceae</taxon>
        <taxon>Ruania</taxon>
    </lineage>
</organism>
<name>A0A1H5LNW5_9MICO</name>
<keyword evidence="2" id="KW-0378">Hydrolase</keyword>
<dbReference type="EMBL" id="FNTX01000002">
    <property type="protein sequence ID" value="SEE78746.1"/>
    <property type="molecule type" value="Genomic_DNA"/>
</dbReference>
<gene>
    <name evidence="2" type="ORF">SAMN04488554_2905</name>
</gene>
<protein>
    <submittedName>
        <fullName evidence="2">Restriction endonuclease</fullName>
    </submittedName>
</protein>
<dbReference type="STRING" id="648782.SAMN04488554_2905"/>
<dbReference type="GO" id="GO:0004519">
    <property type="term" value="F:endonuclease activity"/>
    <property type="evidence" value="ECO:0007669"/>
    <property type="project" value="UniProtKB-KW"/>
</dbReference>
<dbReference type="Gene3D" id="3.40.1350.10">
    <property type="match status" value="1"/>
</dbReference>
<dbReference type="InterPro" id="IPR011856">
    <property type="entry name" value="tRNA_endonuc-like_dom_sf"/>
</dbReference>
<dbReference type="Pfam" id="PF04471">
    <property type="entry name" value="Mrr_cat"/>
    <property type="match status" value="1"/>
</dbReference>
<accession>A0A1H5LNW5</accession>
<dbReference type="SUPFAM" id="SSF52980">
    <property type="entry name" value="Restriction endonuclease-like"/>
    <property type="match status" value="1"/>
</dbReference>
<keyword evidence="3" id="KW-1185">Reference proteome</keyword>
<dbReference type="GO" id="GO:0009307">
    <property type="term" value="P:DNA restriction-modification system"/>
    <property type="evidence" value="ECO:0007669"/>
    <property type="project" value="InterPro"/>
</dbReference>
<dbReference type="OrthoDB" id="3764233at2"/>
<dbReference type="AlphaFoldDB" id="A0A1H5LNW5"/>
<reference evidence="3" key="1">
    <citation type="submission" date="2016-10" db="EMBL/GenBank/DDBJ databases">
        <authorList>
            <person name="Varghese N."/>
            <person name="Submissions S."/>
        </authorList>
    </citation>
    <scope>NUCLEOTIDE SEQUENCE [LARGE SCALE GENOMIC DNA]</scope>
    <source>
        <strain evidence="3">DSM 21368</strain>
    </source>
</reference>
<feature type="domain" description="Restriction endonuclease type IV Mrr" evidence="1">
    <location>
        <begin position="21"/>
        <end position="114"/>
    </location>
</feature>
<proteinExistence type="predicted"/>
<keyword evidence="2" id="KW-0255">Endonuclease</keyword>
<sequence>MDTEGRTFRSSRHVREVLIADWRDAEELAAWHMREHLGFPDAVPTRTGTDGGLDAVATGAAAQVKHYAGQVGSPDVQQLVGAAHDAAVRIFYAQSGYTATALEYAESADVALFSYDVYGEIGPVTRAAQRLLEIARPEVAREELRLQAEEAQAERRAESVEKLAHLDRAAAAITDALTLAEERNLRTHLPAVFICGELAMQLVAAAAGGGAQGPGIYSHADIDEEIGAAIAEGAGKPASWWLPQLHRWDKRRTSLFEMDDPDPYGWVDRVNEFGTVRRWPLSMAADRGYLGLRPWPQEAYVTLEVAERLVTMDPLGRGQGWHKGALWHINRSLPWARYAGIDDRFHDELIPDVEDWRSQFQLDDPPTSGPGGSALWR</sequence>
<keyword evidence="2" id="KW-0540">Nuclease</keyword>
<evidence type="ECO:0000313" key="2">
    <source>
        <dbReference type="EMBL" id="SEE78746.1"/>
    </source>
</evidence>
<dbReference type="GO" id="GO:0003677">
    <property type="term" value="F:DNA binding"/>
    <property type="evidence" value="ECO:0007669"/>
    <property type="project" value="InterPro"/>
</dbReference>
<dbReference type="Proteomes" id="UP000199220">
    <property type="component" value="Unassembled WGS sequence"/>
</dbReference>